<dbReference type="InterPro" id="IPR020904">
    <property type="entry name" value="Sc_DH/Rdtase_CS"/>
</dbReference>
<dbReference type="PRINTS" id="PR00081">
    <property type="entry name" value="GDHRDH"/>
</dbReference>
<sequence>MTGKLNGRRALVTGGGTGIGAAIARRLFAEGAHVTVIGRRAEPLAATGLPYVVADVTSASDRSRIVAELPDIDLLVNNAGVTTDDWSVSSEVHVAAPKALVEAYTTSLESAHGCIINIASVAGLSAAAGASAYAAAKAAVLHLTRVQAVELGPRGIRVNAIAPGWIRTPMADDEMQMIMQRDGVDLETAYSIVTRHLPLRRAAEPEEIAGVVAFLASSDASFITGATIVADGGGLVVDVGMLAFGD</sequence>
<organism evidence="3">
    <name type="scientific">freshwater metagenome</name>
    <dbReference type="NCBI Taxonomy" id="449393"/>
    <lineage>
        <taxon>unclassified sequences</taxon>
        <taxon>metagenomes</taxon>
        <taxon>ecological metagenomes</taxon>
    </lineage>
</organism>
<reference evidence="3" key="1">
    <citation type="submission" date="2020-05" db="EMBL/GenBank/DDBJ databases">
        <authorList>
            <person name="Chiriac C."/>
            <person name="Salcher M."/>
            <person name="Ghai R."/>
            <person name="Kavagutti S V."/>
        </authorList>
    </citation>
    <scope>NUCLEOTIDE SEQUENCE</scope>
</reference>
<dbReference type="InterPro" id="IPR036291">
    <property type="entry name" value="NAD(P)-bd_dom_sf"/>
</dbReference>
<evidence type="ECO:0000256" key="2">
    <source>
        <dbReference type="ARBA" id="ARBA00023002"/>
    </source>
</evidence>
<name>A0A6J7GTY3_9ZZZZ</name>
<dbReference type="GO" id="GO:0016616">
    <property type="term" value="F:oxidoreductase activity, acting on the CH-OH group of donors, NAD or NADP as acceptor"/>
    <property type="evidence" value="ECO:0007669"/>
    <property type="project" value="TreeGrafter"/>
</dbReference>
<dbReference type="SUPFAM" id="SSF51735">
    <property type="entry name" value="NAD(P)-binding Rossmann-fold domains"/>
    <property type="match status" value="1"/>
</dbReference>
<evidence type="ECO:0000256" key="1">
    <source>
        <dbReference type="ARBA" id="ARBA00006484"/>
    </source>
</evidence>
<dbReference type="Gene3D" id="3.40.50.720">
    <property type="entry name" value="NAD(P)-binding Rossmann-like Domain"/>
    <property type="match status" value="1"/>
</dbReference>
<evidence type="ECO:0000313" key="3">
    <source>
        <dbReference type="EMBL" id="CAB4907743.1"/>
    </source>
</evidence>
<dbReference type="PANTHER" id="PTHR42760:SF133">
    <property type="entry name" value="3-OXOACYL-[ACYL-CARRIER-PROTEIN] REDUCTASE"/>
    <property type="match status" value="1"/>
</dbReference>
<dbReference type="EMBL" id="CAFBMR010000013">
    <property type="protein sequence ID" value="CAB4907743.1"/>
    <property type="molecule type" value="Genomic_DNA"/>
</dbReference>
<dbReference type="AlphaFoldDB" id="A0A6J7GTY3"/>
<keyword evidence="2" id="KW-0560">Oxidoreductase</keyword>
<accession>A0A6J7GTY3</accession>
<dbReference type="FunFam" id="3.40.50.720:FF:000084">
    <property type="entry name" value="Short-chain dehydrogenase reductase"/>
    <property type="match status" value="1"/>
</dbReference>
<comment type="similarity">
    <text evidence="1">Belongs to the short-chain dehydrogenases/reductases (SDR) family.</text>
</comment>
<dbReference type="PANTHER" id="PTHR42760">
    <property type="entry name" value="SHORT-CHAIN DEHYDROGENASES/REDUCTASES FAMILY MEMBER"/>
    <property type="match status" value="1"/>
</dbReference>
<dbReference type="Pfam" id="PF13561">
    <property type="entry name" value="adh_short_C2"/>
    <property type="match status" value="1"/>
</dbReference>
<dbReference type="PRINTS" id="PR00080">
    <property type="entry name" value="SDRFAMILY"/>
</dbReference>
<dbReference type="InterPro" id="IPR002347">
    <property type="entry name" value="SDR_fam"/>
</dbReference>
<dbReference type="PROSITE" id="PS00061">
    <property type="entry name" value="ADH_SHORT"/>
    <property type="match status" value="1"/>
</dbReference>
<proteinExistence type="inferred from homology"/>
<protein>
    <submittedName>
        <fullName evidence="3">Unannotated protein</fullName>
    </submittedName>
</protein>
<gene>
    <name evidence="3" type="ORF">UFOPK3610_00560</name>
</gene>